<dbReference type="InterPro" id="IPR001584">
    <property type="entry name" value="Integrase_cat-core"/>
</dbReference>
<dbReference type="Gene3D" id="3.30.420.10">
    <property type="entry name" value="Ribonuclease H-like superfamily/Ribonuclease H"/>
    <property type="match status" value="1"/>
</dbReference>
<dbReference type="PANTHER" id="PTHR35046:SF26">
    <property type="entry name" value="RNA-DIRECTED DNA POLYMERASE"/>
    <property type="match status" value="1"/>
</dbReference>
<accession>A0ABN7ECN0</accession>
<comment type="caution">
    <text evidence="2">The sequence shown here is derived from an EMBL/GenBank/DDBJ whole genome shotgun (WGS) entry which is preliminary data.</text>
</comment>
<dbReference type="EMBL" id="CACRZD030000385">
    <property type="protein sequence ID" value="CAA6675669.1"/>
    <property type="molecule type" value="Genomic_DNA"/>
</dbReference>
<dbReference type="InterPro" id="IPR036397">
    <property type="entry name" value="RNaseH_sf"/>
</dbReference>
<sequence length="70" mass="8230">MAHFVPCLKTSDTSKVASLYFREIVRLYGLPKSIVSDHDIRFTNHFWRTLWRLLGTKLKFSTAYHPQTDS</sequence>
<dbReference type="PANTHER" id="PTHR35046">
    <property type="entry name" value="ZINC KNUCKLE (CCHC-TYPE) FAMILY PROTEIN"/>
    <property type="match status" value="1"/>
</dbReference>
<reference evidence="2 4" key="1">
    <citation type="submission" date="2019-12" db="EMBL/GenBank/DDBJ databases">
        <authorList>
            <person name="Scholz U."/>
            <person name="Mascher M."/>
            <person name="Fiebig A."/>
        </authorList>
    </citation>
    <scope>NUCLEOTIDE SEQUENCE [LARGE SCALE GENOMIC DNA]</scope>
</reference>
<keyword evidence="4" id="KW-1185">Reference proteome</keyword>
<dbReference type="EMBL" id="CACRZD030000385">
    <property type="protein sequence ID" value="CAA6675663.1"/>
    <property type="molecule type" value="Genomic_DNA"/>
</dbReference>
<gene>
    <name evidence="2" type="ORF">SI7747_UN022005</name>
    <name evidence="3" type="ORF">SI7747_UN022011</name>
</gene>
<evidence type="ECO:0000259" key="1">
    <source>
        <dbReference type="PROSITE" id="PS50994"/>
    </source>
</evidence>
<dbReference type="InterPro" id="IPR012337">
    <property type="entry name" value="RNaseH-like_sf"/>
</dbReference>
<name>A0ABN7ECN0_SPIIN</name>
<evidence type="ECO:0000313" key="3">
    <source>
        <dbReference type="EMBL" id="CAA6675669.1"/>
    </source>
</evidence>
<dbReference type="Proteomes" id="UP001189122">
    <property type="component" value="Unassembled WGS sequence"/>
</dbReference>
<protein>
    <recommendedName>
        <fullName evidence="1">Integrase catalytic domain-containing protein</fullName>
    </recommendedName>
</protein>
<dbReference type="SUPFAM" id="SSF53098">
    <property type="entry name" value="Ribonuclease H-like"/>
    <property type="match status" value="1"/>
</dbReference>
<feature type="domain" description="Integrase catalytic" evidence="1">
    <location>
        <begin position="1"/>
        <end position="70"/>
    </location>
</feature>
<evidence type="ECO:0000313" key="2">
    <source>
        <dbReference type="EMBL" id="CAA6675663.1"/>
    </source>
</evidence>
<evidence type="ECO:0000313" key="4">
    <source>
        <dbReference type="Proteomes" id="UP001189122"/>
    </source>
</evidence>
<proteinExistence type="predicted"/>
<dbReference type="PROSITE" id="PS50994">
    <property type="entry name" value="INTEGRASE"/>
    <property type="match status" value="1"/>
</dbReference>
<organism evidence="2 4">
    <name type="scientific">Spirodela intermedia</name>
    <name type="common">Intermediate duckweed</name>
    <dbReference type="NCBI Taxonomy" id="51605"/>
    <lineage>
        <taxon>Eukaryota</taxon>
        <taxon>Viridiplantae</taxon>
        <taxon>Streptophyta</taxon>
        <taxon>Embryophyta</taxon>
        <taxon>Tracheophyta</taxon>
        <taxon>Spermatophyta</taxon>
        <taxon>Magnoliopsida</taxon>
        <taxon>Liliopsida</taxon>
        <taxon>Araceae</taxon>
        <taxon>Lemnoideae</taxon>
        <taxon>Spirodela</taxon>
    </lineage>
</organism>